<dbReference type="InterPro" id="IPR049299">
    <property type="entry name" value="Thio2_N"/>
</dbReference>
<name>A0A418SKU4_9RHOB</name>
<sequence length="157" mass="16656">MDTDKRSAKPASNGSKLTCFDCGQVNRVPVARLAEGPKCGTCGAALMPAKPVEIDLAILQKAARNDDLPLVVDFWAPWCGPCRTMAPEFSRAAAGLRGRARLVKIDTEAHPRASASYGIRGIPTMIAFAGGRERKRQAGAQKAPAIMSWIGSVAPKP</sequence>
<gene>
    <name evidence="5" type="primary">trxC</name>
    <name evidence="5" type="ORF">PSAL_022040</name>
</gene>
<keyword evidence="4" id="KW-0676">Redox-active center</keyword>
<reference evidence="5 6" key="1">
    <citation type="submission" date="2020-08" db="EMBL/GenBank/DDBJ databases">
        <title>Genome sequence of Rhodobacteraceae bacterium Lw-13e.</title>
        <authorList>
            <person name="Poehlein A."/>
            <person name="Wolter L."/>
            <person name="Daniel R."/>
            <person name="Brinkhoff T."/>
        </authorList>
    </citation>
    <scope>NUCLEOTIDE SEQUENCE [LARGE SCALE GENOMIC DNA]</scope>
    <source>
        <strain evidence="5 6">Lw-13e</strain>
    </source>
</reference>
<keyword evidence="5" id="KW-0560">Oxidoreductase</keyword>
<dbReference type="Gene3D" id="3.40.30.10">
    <property type="entry name" value="Glutaredoxin"/>
    <property type="match status" value="1"/>
</dbReference>
<evidence type="ECO:0000256" key="4">
    <source>
        <dbReference type="ARBA" id="ARBA00023284"/>
    </source>
</evidence>
<evidence type="ECO:0000256" key="2">
    <source>
        <dbReference type="ARBA" id="ARBA00022982"/>
    </source>
</evidence>
<dbReference type="PROSITE" id="PS00194">
    <property type="entry name" value="THIOREDOXIN_1"/>
    <property type="match status" value="1"/>
</dbReference>
<dbReference type="SUPFAM" id="SSF52833">
    <property type="entry name" value="Thioredoxin-like"/>
    <property type="match status" value="1"/>
</dbReference>
<proteinExistence type="predicted"/>
<dbReference type="GO" id="GO:0047134">
    <property type="term" value="F:protein-disulfide reductase [NAD(P)H] activity"/>
    <property type="evidence" value="ECO:0007669"/>
    <property type="project" value="UniProtKB-EC"/>
</dbReference>
<dbReference type="Pfam" id="PF00085">
    <property type="entry name" value="Thioredoxin"/>
    <property type="match status" value="1"/>
</dbReference>
<dbReference type="PRINTS" id="PR00421">
    <property type="entry name" value="THIOREDOXIN"/>
</dbReference>
<dbReference type="KEGG" id="palw:PSAL_022040"/>
<dbReference type="Pfam" id="PF21352">
    <property type="entry name" value="Zn_ribbon_Thio2"/>
    <property type="match status" value="1"/>
</dbReference>
<dbReference type="InterPro" id="IPR017937">
    <property type="entry name" value="Thioredoxin_CS"/>
</dbReference>
<dbReference type="EC" id="1.8.1.8" evidence="5"/>
<dbReference type="Proteomes" id="UP000283786">
    <property type="component" value="Chromosome"/>
</dbReference>
<dbReference type="InterPro" id="IPR013766">
    <property type="entry name" value="Thioredoxin_domain"/>
</dbReference>
<dbReference type="OrthoDB" id="9790390at2"/>
<evidence type="ECO:0000313" key="6">
    <source>
        <dbReference type="Proteomes" id="UP000283786"/>
    </source>
</evidence>
<dbReference type="GO" id="GO:0045454">
    <property type="term" value="P:cell redox homeostasis"/>
    <property type="evidence" value="ECO:0007669"/>
    <property type="project" value="TreeGrafter"/>
</dbReference>
<dbReference type="GO" id="GO:0005829">
    <property type="term" value="C:cytosol"/>
    <property type="evidence" value="ECO:0007669"/>
    <property type="project" value="TreeGrafter"/>
</dbReference>
<protein>
    <submittedName>
        <fullName evidence="5">Thioredoxin 2</fullName>
        <ecNumber evidence="5">1.8.1.8</ecNumber>
    </submittedName>
</protein>
<evidence type="ECO:0000313" key="5">
    <source>
        <dbReference type="EMBL" id="QPM90961.1"/>
    </source>
</evidence>
<dbReference type="RefSeq" id="WP_119837685.1">
    <property type="nucleotide sequence ID" value="NZ_CP060436.1"/>
</dbReference>
<dbReference type="Gene3D" id="2.30.30.380">
    <property type="entry name" value="Zn-finger domain of Sec23/24"/>
    <property type="match status" value="1"/>
</dbReference>
<accession>A0A418SKU4</accession>
<evidence type="ECO:0000256" key="3">
    <source>
        <dbReference type="ARBA" id="ARBA00023157"/>
    </source>
</evidence>
<keyword evidence="3" id="KW-1015">Disulfide bond</keyword>
<keyword evidence="2" id="KW-0249">Electron transport</keyword>
<dbReference type="PANTHER" id="PTHR45663:SF11">
    <property type="entry name" value="GEO12009P1"/>
    <property type="match status" value="1"/>
</dbReference>
<dbReference type="PANTHER" id="PTHR45663">
    <property type="entry name" value="GEO12009P1"/>
    <property type="match status" value="1"/>
</dbReference>
<dbReference type="AlphaFoldDB" id="A0A418SKU4"/>
<organism evidence="5 6">
    <name type="scientific">Pseudooceanicola algae</name>
    <dbReference type="NCBI Taxonomy" id="1537215"/>
    <lineage>
        <taxon>Bacteria</taxon>
        <taxon>Pseudomonadati</taxon>
        <taxon>Pseudomonadota</taxon>
        <taxon>Alphaproteobacteria</taxon>
        <taxon>Rhodobacterales</taxon>
        <taxon>Paracoccaceae</taxon>
        <taxon>Pseudooceanicola</taxon>
    </lineage>
</organism>
<dbReference type="CDD" id="cd02947">
    <property type="entry name" value="TRX_family"/>
    <property type="match status" value="1"/>
</dbReference>
<dbReference type="EMBL" id="CP060436">
    <property type="protein sequence ID" value="QPM90961.1"/>
    <property type="molecule type" value="Genomic_DNA"/>
</dbReference>
<dbReference type="InterPro" id="IPR036249">
    <property type="entry name" value="Thioredoxin-like_sf"/>
</dbReference>
<evidence type="ECO:0000256" key="1">
    <source>
        <dbReference type="ARBA" id="ARBA00022448"/>
    </source>
</evidence>
<dbReference type="PROSITE" id="PS51352">
    <property type="entry name" value="THIOREDOXIN_2"/>
    <property type="match status" value="1"/>
</dbReference>
<keyword evidence="6" id="KW-1185">Reference proteome</keyword>
<keyword evidence="1" id="KW-0813">Transport</keyword>